<gene>
    <name evidence="5" type="ORF">GCM10010280_57310</name>
</gene>
<dbReference type="CDD" id="cd02440">
    <property type="entry name" value="AdoMet_MTases"/>
    <property type="match status" value="1"/>
</dbReference>
<dbReference type="InterPro" id="IPR041698">
    <property type="entry name" value="Methyltransf_25"/>
</dbReference>
<evidence type="ECO:0000256" key="1">
    <source>
        <dbReference type="ARBA" id="ARBA00022603"/>
    </source>
</evidence>
<keyword evidence="1" id="KW-0489">Methyltransferase</keyword>
<dbReference type="RefSeq" id="WP_189560939.1">
    <property type="nucleotide sequence ID" value="NZ_BMTE01000013.1"/>
</dbReference>
<dbReference type="Proteomes" id="UP000656732">
    <property type="component" value="Unassembled WGS sequence"/>
</dbReference>
<dbReference type="Gene3D" id="3.40.50.150">
    <property type="entry name" value="Vaccinia Virus protein VP39"/>
    <property type="match status" value="1"/>
</dbReference>
<dbReference type="GO" id="GO:0032259">
    <property type="term" value="P:methylation"/>
    <property type="evidence" value="ECO:0007669"/>
    <property type="project" value="UniProtKB-KW"/>
</dbReference>
<dbReference type="Pfam" id="PF13649">
    <property type="entry name" value="Methyltransf_25"/>
    <property type="match status" value="1"/>
</dbReference>
<evidence type="ECO:0000313" key="5">
    <source>
        <dbReference type="EMBL" id="GGR01903.1"/>
    </source>
</evidence>
<feature type="domain" description="Methyltransferase" evidence="4">
    <location>
        <begin position="68"/>
        <end position="166"/>
    </location>
</feature>
<dbReference type="AlphaFoldDB" id="A0A918C242"/>
<keyword evidence="2" id="KW-0808">Transferase</keyword>
<reference evidence="5" key="2">
    <citation type="submission" date="2020-09" db="EMBL/GenBank/DDBJ databases">
        <authorList>
            <person name="Sun Q."/>
            <person name="Ohkuma M."/>
        </authorList>
    </citation>
    <scope>NUCLEOTIDE SEQUENCE</scope>
    <source>
        <strain evidence="5">JCM 4403</strain>
    </source>
</reference>
<dbReference type="EMBL" id="BMTU01000015">
    <property type="protein sequence ID" value="GGR01903.1"/>
    <property type="molecule type" value="Genomic_DNA"/>
</dbReference>
<evidence type="ECO:0000256" key="3">
    <source>
        <dbReference type="ARBA" id="ARBA00022691"/>
    </source>
</evidence>
<proteinExistence type="predicted"/>
<evidence type="ECO:0000259" key="4">
    <source>
        <dbReference type="Pfam" id="PF13649"/>
    </source>
</evidence>
<dbReference type="PANTHER" id="PTHR43464:SF19">
    <property type="entry name" value="UBIQUINONE BIOSYNTHESIS O-METHYLTRANSFERASE, MITOCHONDRIAL"/>
    <property type="match status" value="1"/>
</dbReference>
<dbReference type="InterPro" id="IPR049690">
    <property type="entry name" value="Daptide_MTase"/>
</dbReference>
<protein>
    <recommendedName>
        <fullName evidence="4">Methyltransferase domain-containing protein</fullName>
    </recommendedName>
</protein>
<organism evidence="5 6">
    <name type="scientific">Streptomyces pilosus</name>
    <dbReference type="NCBI Taxonomy" id="28893"/>
    <lineage>
        <taxon>Bacteria</taxon>
        <taxon>Bacillati</taxon>
        <taxon>Actinomycetota</taxon>
        <taxon>Actinomycetes</taxon>
        <taxon>Kitasatosporales</taxon>
        <taxon>Streptomycetaceae</taxon>
        <taxon>Streptomyces</taxon>
    </lineage>
</organism>
<keyword evidence="3" id="KW-0949">S-adenosyl-L-methionine</keyword>
<dbReference type="NCBIfam" id="NF041820">
    <property type="entry name" value="daptide_MTase"/>
    <property type="match status" value="1"/>
</dbReference>
<name>A0A918C242_9ACTN</name>
<sequence length="275" mass="29049">MSTLLSPARAGTPLTGRAGAAVDALGDRARICDLYDAHGSRVYHDICGRTTQEVPEILAAVRGTDGPVLDLAAGSGRLTFPLLAAGHQVTALELSPDMLALLRAGLTNAPDEVRRRCDSVEADMSDFRLDRRYGVVLLGTTTISLLPDEDRPGLYRCVRDHLAPGGRFLLTTVDVDPAADGTDESEIPVTGARGHGYLMYEQWSPGAATRTVTVLPQPVPADGPVTVATTTIGVLPARQVTAELEAAGFTVVATTPIGQGTGRHHDVLIEAEVRR</sequence>
<keyword evidence="6" id="KW-1185">Reference proteome</keyword>
<dbReference type="SUPFAM" id="SSF53335">
    <property type="entry name" value="S-adenosyl-L-methionine-dependent methyltransferases"/>
    <property type="match status" value="1"/>
</dbReference>
<accession>A0A918C242</accession>
<dbReference type="PANTHER" id="PTHR43464">
    <property type="entry name" value="METHYLTRANSFERASE"/>
    <property type="match status" value="1"/>
</dbReference>
<dbReference type="InterPro" id="IPR029063">
    <property type="entry name" value="SAM-dependent_MTases_sf"/>
</dbReference>
<evidence type="ECO:0000256" key="2">
    <source>
        <dbReference type="ARBA" id="ARBA00022679"/>
    </source>
</evidence>
<dbReference type="GO" id="GO:0010420">
    <property type="term" value="F:polyprenyldihydroxybenzoate methyltransferase activity"/>
    <property type="evidence" value="ECO:0007669"/>
    <property type="project" value="TreeGrafter"/>
</dbReference>
<reference evidence="5" key="1">
    <citation type="journal article" date="2014" name="Int. J. Syst. Evol. Microbiol.">
        <title>Complete genome sequence of Corynebacterium casei LMG S-19264T (=DSM 44701T), isolated from a smear-ripened cheese.</title>
        <authorList>
            <consortium name="US DOE Joint Genome Institute (JGI-PGF)"/>
            <person name="Walter F."/>
            <person name="Albersmeier A."/>
            <person name="Kalinowski J."/>
            <person name="Ruckert C."/>
        </authorList>
    </citation>
    <scope>NUCLEOTIDE SEQUENCE</scope>
    <source>
        <strain evidence="5">JCM 4403</strain>
    </source>
</reference>
<comment type="caution">
    <text evidence="5">The sequence shown here is derived from an EMBL/GenBank/DDBJ whole genome shotgun (WGS) entry which is preliminary data.</text>
</comment>
<evidence type="ECO:0000313" key="6">
    <source>
        <dbReference type="Proteomes" id="UP000656732"/>
    </source>
</evidence>